<protein>
    <submittedName>
        <fullName evidence="1">Uncharacterized protein</fullName>
    </submittedName>
</protein>
<accession>A0ACB8UWK2</accession>
<dbReference type="EMBL" id="JALBCA010000043">
    <property type="protein sequence ID" value="KAI2386931.1"/>
    <property type="molecule type" value="Genomic_DNA"/>
</dbReference>
<evidence type="ECO:0000313" key="1">
    <source>
        <dbReference type="EMBL" id="KAI2386931.1"/>
    </source>
</evidence>
<name>A0ACB8UWK2_9EURO</name>
<organism evidence="1">
    <name type="scientific">Ophidiomyces ophidiicola</name>
    <dbReference type="NCBI Taxonomy" id="1387563"/>
    <lineage>
        <taxon>Eukaryota</taxon>
        <taxon>Fungi</taxon>
        <taxon>Dikarya</taxon>
        <taxon>Ascomycota</taxon>
        <taxon>Pezizomycotina</taxon>
        <taxon>Eurotiomycetes</taxon>
        <taxon>Eurotiomycetidae</taxon>
        <taxon>Onygenales</taxon>
        <taxon>Onygenaceae</taxon>
        <taxon>Ophidiomyces</taxon>
    </lineage>
</organism>
<proteinExistence type="predicted"/>
<comment type="caution">
    <text evidence="1">The sequence shown here is derived from an EMBL/GenBank/DDBJ whole genome shotgun (WGS) entry which is preliminary data.</text>
</comment>
<sequence length="392" mass="42426">MADTKRPSIPSWQLAAKTESSSQEGETTAPKPASPPDEATLLDQASRFLQDESIRDAPTDKKIAFLESKGLKKEIIQKLLGESVPEVKQQEPIANVSRLEEVPLPEKPAPFPAVSQQASAPVRDVPPIITYPEFLAQAPKPPPLVNLRTVLYTLYGAATLASTMYGASEFLIKPMIASLTEARQELAETTKRNLSTLNDKLEKNVSTIPPSAITIRRTELSEEDEETDSITSDPTELFHRDIATQTGPELEKPPTAQPSTSEPVDARSDAEKALDNHVSRIKSLSSQLHDVLYSETQTDSSYTNTKDRLSDLQTYLDSLTYSSPAYLSSSLYGAYGDDSRDGKSGMSNGEADAISAFRAEVRSAKGVLLSARNFPAGSRGTVRALAKGSAAS</sequence>
<reference evidence="1" key="1">
    <citation type="journal article" date="2022" name="bioRxiv">
        <title>Population genetic analysis of Ophidiomyces ophidiicola, the causative agent of snake fungal disease, indicates recent introductions to the USA.</title>
        <authorList>
            <person name="Ladner J.T."/>
            <person name="Palmer J.M."/>
            <person name="Ettinger C.L."/>
            <person name="Stajich J.E."/>
            <person name="Farrell T.M."/>
            <person name="Glorioso B.M."/>
            <person name="Lawson B."/>
            <person name="Price S.J."/>
            <person name="Stengle A.G."/>
            <person name="Grear D.A."/>
            <person name="Lorch J.M."/>
        </authorList>
    </citation>
    <scope>NUCLEOTIDE SEQUENCE</scope>
    <source>
        <strain evidence="1">NWHC 24266-5</strain>
    </source>
</reference>
<gene>
    <name evidence="1" type="ORF">LOY88_003312</name>
</gene>